<protein>
    <submittedName>
        <fullName evidence="4">Ankyrin repeat-containing domain protein</fullName>
    </submittedName>
</protein>
<comment type="caution">
    <text evidence="4">The sequence shown here is derived from an EMBL/GenBank/DDBJ whole genome shotgun (WGS) entry which is preliminary data.</text>
</comment>
<dbReference type="PANTHER" id="PTHR24171:SF10">
    <property type="entry name" value="ANKYRIN REPEAT DOMAIN-CONTAINING PROTEIN 29-LIKE"/>
    <property type="match status" value="1"/>
</dbReference>
<dbReference type="Proteomes" id="UP001221142">
    <property type="component" value="Unassembled WGS sequence"/>
</dbReference>
<dbReference type="PRINTS" id="PR01415">
    <property type="entry name" value="ANKYRIN"/>
</dbReference>
<dbReference type="InterPro" id="IPR002110">
    <property type="entry name" value="Ankyrin_rpt"/>
</dbReference>
<feature type="non-terminal residue" evidence="4">
    <location>
        <position position="1"/>
    </location>
</feature>
<evidence type="ECO:0000256" key="2">
    <source>
        <dbReference type="ARBA" id="ARBA00023043"/>
    </source>
</evidence>
<keyword evidence="1" id="KW-0677">Repeat</keyword>
<accession>A0AAD7C1Q9</accession>
<dbReference type="PANTHER" id="PTHR24171">
    <property type="entry name" value="ANKYRIN REPEAT DOMAIN-CONTAINING PROTEIN 39-RELATED"/>
    <property type="match status" value="1"/>
</dbReference>
<dbReference type="Pfam" id="PF12796">
    <property type="entry name" value="Ank_2"/>
    <property type="match status" value="1"/>
</dbReference>
<proteinExistence type="predicted"/>
<reference evidence="4" key="1">
    <citation type="submission" date="2023-03" db="EMBL/GenBank/DDBJ databases">
        <title>Massive genome expansion in bonnet fungi (Mycena s.s.) driven by repeated elements and novel gene families across ecological guilds.</title>
        <authorList>
            <consortium name="Lawrence Berkeley National Laboratory"/>
            <person name="Harder C.B."/>
            <person name="Miyauchi S."/>
            <person name="Viragh M."/>
            <person name="Kuo A."/>
            <person name="Thoen E."/>
            <person name="Andreopoulos B."/>
            <person name="Lu D."/>
            <person name="Skrede I."/>
            <person name="Drula E."/>
            <person name="Henrissat B."/>
            <person name="Morin E."/>
            <person name="Kohler A."/>
            <person name="Barry K."/>
            <person name="LaButti K."/>
            <person name="Morin E."/>
            <person name="Salamov A."/>
            <person name="Lipzen A."/>
            <person name="Mereny Z."/>
            <person name="Hegedus B."/>
            <person name="Baldrian P."/>
            <person name="Stursova M."/>
            <person name="Weitz H."/>
            <person name="Taylor A."/>
            <person name="Grigoriev I.V."/>
            <person name="Nagy L.G."/>
            <person name="Martin F."/>
            <person name="Kauserud H."/>
        </authorList>
    </citation>
    <scope>NUCLEOTIDE SEQUENCE</scope>
    <source>
        <strain evidence="4">9284</strain>
    </source>
</reference>
<dbReference type="SMART" id="SM00248">
    <property type="entry name" value="ANK"/>
    <property type="match status" value="2"/>
</dbReference>
<feature type="repeat" description="ANK" evidence="3">
    <location>
        <begin position="10"/>
        <end position="42"/>
    </location>
</feature>
<dbReference type="PROSITE" id="PS50297">
    <property type="entry name" value="ANK_REP_REGION"/>
    <property type="match status" value="2"/>
</dbReference>
<feature type="repeat" description="ANK" evidence="3">
    <location>
        <begin position="43"/>
        <end position="75"/>
    </location>
</feature>
<evidence type="ECO:0000256" key="3">
    <source>
        <dbReference type="PROSITE-ProRule" id="PRU00023"/>
    </source>
</evidence>
<keyword evidence="2 3" id="KW-0040">ANK repeat</keyword>
<sequence>TLLIIHTGDDGNTPLHLALANGHADVAMLLIEKGADINVKDDDGSTPLHVALAKGHADVAKLLIERGANISLCTYDLCSPLRGSARYVTLAGLAATYFRYLL</sequence>
<dbReference type="EMBL" id="JARKIF010000006">
    <property type="protein sequence ID" value="KAJ7636552.1"/>
    <property type="molecule type" value="Genomic_DNA"/>
</dbReference>
<dbReference type="SUPFAM" id="SSF48403">
    <property type="entry name" value="Ankyrin repeat"/>
    <property type="match status" value="1"/>
</dbReference>
<dbReference type="AlphaFoldDB" id="A0AAD7C1Q9"/>
<dbReference type="InterPro" id="IPR036770">
    <property type="entry name" value="Ankyrin_rpt-contain_sf"/>
</dbReference>
<gene>
    <name evidence="4" type="ORF">FB45DRAFT_742673</name>
</gene>
<dbReference type="PROSITE" id="PS50088">
    <property type="entry name" value="ANK_REPEAT"/>
    <property type="match status" value="2"/>
</dbReference>
<organism evidence="4 5">
    <name type="scientific">Roridomyces roridus</name>
    <dbReference type="NCBI Taxonomy" id="1738132"/>
    <lineage>
        <taxon>Eukaryota</taxon>
        <taxon>Fungi</taxon>
        <taxon>Dikarya</taxon>
        <taxon>Basidiomycota</taxon>
        <taxon>Agaricomycotina</taxon>
        <taxon>Agaricomycetes</taxon>
        <taxon>Agaricomycetidae</taxon>
        <taxon>Agaricales</taxon>
        <taxon>Marasmiineae</taxon>
        <taxon>Mycenaceae</taxon>
        <taxon>Roridomyces</taxon>
    </lineage>
</organism>
<evidence type="ECO:0000313" key="4">
    <source>
        <dbReference type="EMBL" id="KAJ7636552.1"/>
    </source>
</evidence>
<name>A0AAD7C1Q9_9AGAR</name>
<dbReference type="Gene3D" id="1.25.40.20">
    <property type="entry name" value="Ankyrin repeat-containing domain"/>
    <property type="match status" value="2"/>
</dbReference>
<evidence type="ECO:0000256" key="1">
    <source>
        <dbReference type="ARBA" id="ARBA00022737"/>
    </source>
</evidence>
<keyword evidence="5" id="KW-1185">Reference proteome</keyword>
<evidence type="ECO:0000313" key="5">
    <source>
        <dbReference type="Proteomes" id="UP001221142"/>
    </source>
</evidence>